<name>A0ABP1Q630_9HEXA</name>
<gene>
    <name evidence="2" type="ORF">ODALV1_LOCUS7757</name>
</gene>
<dbReference type="Proteomes" id="UP001642540">
    <property type="component" value="Unassembled WGS sequence"/>
</dbReference>
<reference evidence="2 3" key="1">
    <citation type="submission" date="2024-08" db="EMBL/GenBank/DDBJ databases">
        <authorList>
            <person name="Cucini C."/>
            <person name="Frati F."/>
        </authorList>
    </citation>
    <scope>NUCLEOTIDE SEQUENCE [LARGE SCALE GENOMIC DNA]</scope>
</reference>
<evidence type="ECO:0000313" key="3">
    <source>
        <dbReference type="Proteomes" id="UP001642540"/>
    </source>
</evidence>
<dbReference type="InterPro" id="IPR045133">
    <property type="entry name" value="IRE1/2-like"/>
</dbReference>
<proteinExistence type="predicted"/>
<feature type="domain" description="Protein kinase" evidence="1">
    <location>
        <begin position="78"/>
        <end position="170"/>
    </location>
</feature>
<dbReference type="InterPro" id="IPR000719">
    <property type="entry name" value="Prot_kinase_dom"/>
</dbReference>
<dbReference type="PANTHER" id="PTHR13954:SF6">
    <property type="entry name" value="NON-SPECIFIC SERINE_THREONINE PROTEIN KINASE"/>
    <property type="match status" value="1"/>
</dbReference>
<dbReference type="EMBL" id="CAXLJM020000024">
    <property type="protein sequence ID" value="CAL8090811.1"/>
    <property type="molecule type" value="Genomic_DNA"/>
</dbReference>
<evidence type="ECO:0000313" key="2">
    <source>
        <dbReference type="EMBL" id="CAL8090811.1"/>
    </source>
</evidence>
<protein>
    <recommendedName>
        <fullName evidence="1">Protein kinase domain-containing protein</fullName>
    </recommendedName>
</protein>
<dbReference type="PROSITE" id="PS50011">
    <property type="entry name" value="PROTEIN_KINASE_DOM"/>
    <property type="match status" value="1"/>
</dbReference>
<accession>A0ABP1Q630</accession>
<evidence type="ECO:0000259" key="1">
    <source>
        <dbReference type="PROSITE" id="PS50011"/>
    </source>
</evidence>
<dbReference type="Gene3D" id="1.10.533.10">
    <property type="entry name" value="Death Domain, Fas"/>
    <property type="match status" value="1"/>
</dbReference>
<dbReference type="InterPro" id="IPR011029">
    <property type="entry name" value="DEATH-like_dom_sf"/>
</dbReference>
<organism evidence="2 3">
    <name type="scientific">Orchesella dallaii</name>
    <dbReference type="NCBI Taxonomy" id="48710"/>
    <lineage>
        <taxon>Eukaryota</taxon>
        <taxon>Metazoa</taxon>
        <taxon>Ecdysozoa</taxon>
        <taxon>Arthropoda</taxon>
        <taxon>Hexapoda</taxon>
        <taxon>Collembola</taxon>
        <taxon>Entomobryomorpha</taxon>
        <taxon>Entomobryoidea</taxon>
        <taxon>Orchesellidae</taxon>
        <taxon>Orchesellinae</taxon>
        <taxon>Orchesella</taxon>
    </lineage>
</organism>
<dbReference type="Gene3D" id="3.30.200.20">
    <property type="entry name" value="Phosphorylase Kinase, domain 1"/>
    <property type="match status" value="1"/>
</dbReference>
<dbReference type="InterPro" id="IPR011009">
    <property type="entry name" value="Kinase-like_dom_sf"/>
</dbReference>
<comment type="caution">
    <text evidence="2">The sequence shown here is derived from an EMBL/GenBank/DDBJ whole genome shotgun (WGS) entry which is preliminary data.</text>
</comment>
<keyword evidence="3" id="KW-1185">Reference proteome</keyword>
<dbReference type="Pfam" id="PF00069">
    <property type="entry name" value="Pkinase"/>
    <property type="match status" value="1"/>
</dbReference>
<sequence length="170" mass="19438">MSDGIFGLNDIEDLNTLACAPFEQARKFYNTIIKREHGFLKLVEALKETKQSGALKLLTDTRVPRKLSDPHLNDAFSYDEKSVIGRGSNGTVVFRGKLGERKVAVKRIHSNIVNEKIIIEEIKVLKSCDAHENVVRYFNIKEYQQHVLIILELCDMTLKEWVTNKSNFTS</sequence>
<dbReference type="PANTHER" id="PTHR13954">
    <property type="entry name" value="IRE1-RELATED"/>
    <property type="match status" value="1"/>
</dbReference>
<dbReference type="SUPFAM" id="SSF56112">
    <property type="entry name" value="Protein kinase-like (PK-like)"/>
    <property type="match status" value="1"/>
</dbReference>